<sequence>MYTYMVCMCEAKDDMEVVAETNEQVVVPVPYIVRVKRKGPLDTWYHVLVSHDWTQKETKLFVNGKSEEKYIKRYKLFSAQQFQIGSNSLGLFQKRNASLSTRTTYKPGRHLYFGAMASHSANPKQNTEDLKMTDIAIFDGIVRDYNDVRRLCHFQPVLDRALQLRYLWHGAHCVTQNTLDIKQVWESVQTVAWMETDW</sequence>
<protein>
    <submittedName>
        <fullName evidence="1">Uncharacterized protein</fullName>
    </submittedName>
</protein>
<organism evidence="1 2">
    <name type="scientific">Reticulomyxa filosa</name>
    <dbReference type="NCBI Taxonomy" id="46433"/>
    <lineage>
        <taxon>Eukaryota</taxon>
        <taxon>Sar</taxon>
        <taxon>Rhizaria</taxon>
        <taxon>Retaria</taxon>
        <taxon>Foraminifera</taxon>
        <taxon>Monothalamids</taxon>
        <taxon>Reticulomyxidae</taxon>
        <taxon>Reticulomyxa</taxon>
    </lineage>
</organism>
<dbReference type="EMBL" id="ASPP01014814">
    <property type="protein sequence ID" value="ETO18509.1"/>
    <property type="molecule type" value="Genomic_DNA"/>
</dbReference>
<comment type="caution">
    <text evidence="1">The sequence shown here is derived from an EMBL/GenBank/DDBJ whole genome shotgun (WGS) entry which is preliminary data.</text>
</comment>
<dbReference type="SUPFAM" id="SSF49899">
    <property type="entry name" value="Concanavalin A-like lectins/glucanases"/>
    <property type="match status" value="1"/>
</dbReference>
<dbReference type="AlphaFoldDB" id="X6MXG8"/>
<gene>
    <name evidence="1" type="ORF">RFI_18756</name>
</gene>
<evidence type="ECO:0000313" key="2">
    <source>
        <dbReference type="Proteomes" id="UP000023152"/>
    </source>
</evidence>
<name>X6MXG8_RETFI</name>
<dbReference type="InterPro" id="IPR013320">
    <property type="entry name" value="ConA-like_dom_sf"/>
</dbReference>
<proteinExistence type="predicted"/>
<evidence type="ECO:0000313" key="1">
    <source>
        <dbReference type="EMBL" id="ETO18509.1"/>
    </source>
</evidence>
<keyword evidence="2" id="KW-1185">Reference proteome</keyword>
<reference evidence="1 2" key="1">
    <citation type="journal article" date="2013" name="Curr. Biol.">
        <title>The Genome of the Foraminiferan Reticulomyxa filosa.</title>
        <authorList>
            <person name="Glockner G."/>
            <person name="Hulsmann N."/>
            <person name="Schleicher M."/>
            <person name="Noegel A.A."/>
            <person name="Eichinger L."/>
            <person name="Gallinger C."/>
            <person name="Pawlowski J."/>
            <person name="Sierra R."/>
            <person name="Euteneuer U."/>
            <person name="Pillet L."/>
            <person name="Moustafa A."/>
            <person name="Platzer M."/>
            <person name="Groth M."/>
            <person name="Szafranski K."/>
            <person name="Schliwa M."/>
        </authorList>
    </citation>
    <scope>NUCLEOTIDE SEQUENCE [LARGE SCALE GENOMIC DNA]</scope>
</reference>
<dbReference type="Gene3D" id="2.60.120.200">
    <property type="match status" value="1"/>
</dbReference>
<dbReference type="Proteomes" id="UP000023152">
    <property type="component" value="Unassembled WGS sequence"/>
</dbReference>
<accession>X6MXG8</accession>